<name>A0AAQ3U9K1_PASNO</name>
<keyword evidence="5 6" id="KW-1015">Disulfide bond</keyword>
<keyword evidence="7" id="KW-0472">Membrane</keyword>
<dbReference type="GO" id="GO:0005509">
    <property type="term" value="F:calcium ion binding"/>
    <property type="evidence" value="ECO:0007669"/>
    <property type="project" value="InterPro"/>
</dbReference>
<dbReference type="InterPro" id="IPR000742">
    <property type="entry name" value="EGF"/>
</dbReference>
<evidence type="ECO:0000256" key="5">
    <source>
        <dbReference type="ARBA" id="ARBA00023157"/>
    </source>
</evidence>
<dbReference type="PROSITE" id="PS01187">
    <property type="entry name" value="EGF_CA"/>
    <property type="match status" value="1"/>
</dbReference>
<dbReference type="GO" id="GO:0016020">
    <property type="term" value="C:membrane"/>
    <property type="evidence" value="ECO:0007669"/>
    <property type="project" value="UniProtKB-SubCell"/>
</dbReference>
<evidence type="ECO:0000256" key="8">
    <source>
        <dbReference type="SAM" id="SignalP"/>
    </source>
</evidence>
<dbReference type="Gene3D" id="2.10.25.10">
    <property type="entry name" value="Laminin"/>
    <property type="match status" value="1"/>
</dbReference>
<evidence type="ECO:0000256" key="6">
    <source>
        <dbReference type="PROSITE-ProRule" id="PRU00076"/>
    </source>
</evidence>
<dbReference type="InterPro" id="IPR009030">
    <property type="entry name" value="Growth_fac_rcpt_cys_sf"/>
</dbReference>
<sequence length="460" mass="49568">MRRYQCLTPPPPPGACSALLLQPLLAAAVLALAVAAAPAAVSHRPTTAAIGLPNCTTSCGGVDVPYPFGIEPGCHMQGLNVTCNRTYTPPRLIFLGTRVLSISLDGSTLRFADALGAILAEQLVPWELRSGVLAPNETRAGNATCPKDLGSTACHSSYSTCRAAAAAAASYPDDNFTAYVCTCDDGYQGNPYLSNGCQDVDECALPNKCFANCTNLPGKYLCECPEGTVGNPYFSDGCIKQHHVNTGLMIGLGVGSGAMLLFIVLGTTFVVHKIKIRRKKRVRQRFFMQNRGQLLQQLVCHRAGIAERMIVTLEELEKATNNFDKAPVLAAAARGQPRMGLLPNCSTSCGGVDVPYPFGIEPGCHLQRLNVTCDMAYTPPWPILLGTRLLVSKSTGKQRRRSTKHRARHTDFLRGKPFKAKGKTTGTSQPHFHYILECLQERRADGGGLQDGNYSLYPKP</sequence>
<dbReference type="EMBL" id="CP144752">
    <property type="protein sequence ID" value="WVZ88169.1"/>
    <property type="molecule type" value="Genomic_DNA"/>
</dbReference>
<evidence type="ECO:0000313" key="11">
    <source>
        <dbReference type="Proteomes" id="UP001341281"/>
    </source>
</evidence>
<dbReference type="InterPro" id="IPR025287">
    <property type="entry name" value="WAK_GUB"/>
</dbReference>
<evidence type="ECO:0000313" key="10">
    <source>
        <dbReference type="EMBL" id="WVZ88169.1"/>
    </source>
</evidence>
<dbReference type="InterPro" id="IPR018097">
    <property type="entry name" value="EGF_Ca-bd_CS"/>
</dbReference>
<dbReference type="PROSITE" id="PS00010">
    <property type="entry name" value="ASX_HYDROXYL"/>
    <property type="match status" value="1"/>
</dbReference>
<keyword evidence="2 6" id="KW-0245">EGF-like domain</keyword>
<keyword evidence="4" id="KW-0677">Repeat</keyword>
<proteinExistence type="predicted"/>
<dbReference type="CDD" id="cd00054">
    <property type="entry name" value="EGF_CA"/>
    <property type="match status" value="1"/>
</dbReference>
<dbReference type="FunFam" id="2.10.25.10:FF:000038">
    <property type="entry name" value="Fibrillin 2"/>
    <property type="match status" value="1"/>
</dbReference>
<reference evidence="10 11" key="1">
    <citation type="submission" date="2024-02" db="EMBL/GenBank/DDBJ databases">
        <title>High-quality chromosome-scale genome assembly of Pensacola bahiagrass (Paspalum notatum Flugge var. saurae).</title>
        <authorList>
            <person name="Vega J.M."/>
            <person name="Podio M."/>
            <person name="Orjuela J."/>
            <person name="Siena L.A."/>
            <person name="Pessino S.C."/>
            <person name="Combes M.C."/>
            <person name="Mariac C."/>
            <person name="Albertini E."/>
            <person name="Pupilli F."/>
            <person name="Ortiz J.P.A."/>
            <person name="Leblanc O."/>
        </authorList>
    </citation>
    <scope>NUCLEOTIDE SEQUENCE [LARGE SCALE GENOMIC DNA]</scope>
    <source>
        <strain evidence="10">R1</strain>
        <tissue evidence="10">Leaf</tissue>
    </source>
</reference>
<feature type="domain" description="EGF-like" evidence="9">
    <location>
        <begin position="199"/>
        <end position="235"/>
    </location>
</feature>
<dbReference type="SUPFAM" id="SSF57184">
    <property type="entry name" value="Growth factor receptor domain"/>
    <property type="match status" value="1"/>
</dbReference>
<feature type="disulfide bond" evidence="6">
    <location>
        <begin position="203"/>
        <end position="213"/>
    </location>
</feature>
<evidence type="ECO:0000256" key="1">
    <source>
        <dbReference type="ARBA" id="ARBA00004167"/>
    </source>
</evidence>
<dbReference type="Proteomes" id="UP001341281">
    <property type="component" value="Chromosome 08"/>
</dbReference>
<feature type="chain" id="PRO_5042965635" description="EGF-like domain-containing protein" evidence="8">
    <location>
        <begin position="32"/>
        <end position="460"/>
    </location>
</feature>
<evidence type="ECO:0000256" key="4">
    <source>
        <dbReference type="ARBA" id="ARBA00022737"/>
    </source>
</evidence>
<dbReference type="SMART" id="SM00181">
    <property type="entry name" value="EGF"/>
    <property type="match status" value="2"/>
</dbReference>
<evidence type="ECO:0000256" key="7">
    <source>
        <dbReference type="SAM" id="Phobius"/>
    </source>
</evidence>
<dbReference type="PANTHER" id="PTHR33491">
    <property type="entry name" value="OSJNBA0016N04.9 PROTEIN"/>
    <property type="match status" value="1"/>
</dbReference>
<keyword evidence="7" id="KW-1133">Transmembrane helix</keyword>
<evidence type="ECO:0000256" key="3">
    <source>
        <dbReference type="ARBA" id="ARBA00022729"/>
    </source>
</evidence>
<organism evidence="10 11">
    <name type="scientific">Paspalum notatum var. saurae</name>
    <dbReference type="NCBI Taxonomy" id="547442"/>
    <lineage>
        <taxon>Eukaryota</taxon>
        <taxon>Viridiplantae</taxon>
        <taxon>Streptophyta</taxon>
        <taxon>Embryophyta</taxon>
        <taxon>Tracheophyta</taxon>
        <taxon>Spermatophyta</taxon>
        <taxon>Magnoliopsida</taxon>
        <taxon>Liliopsida</taxon>
        <taxon>Poales</taxon>
        <taxon>Poaceae</taxon>
        <taxon>PACMAD clade</taxon>
        <taxon>Panicoideae</taxon>
        <taxon>Andropogonodae</taxon>
        <taxon>Paspaleae</taxon>
        <taxon>Paspalinae</taxon>
        <taxon>Paspalum</taxon>
    </lineage>
</organism>
<protein>
    <recommendedName>
        <fullName evidence="9">EGF-like domain-containing protein</fullName>
    </recommendedName>
</protein>
<comment type="caution">
    <text evidence="6">Lacks conserved residue(s) required for the propagation of feature annotation.</text>
</comment>
<dbReference type="InterPro" id="IPR001881">
    <property type="entry name" value="EGF-like_Ca-bd_dom"/>
</dbReference>
<accession>A0AAQ3U9K1</accession>
<dbReference type="Pfam" id="PF13947">
    <property type="entry name" value="GUB_WAK_bind"/>
    <property type="match status" value="2"/>
</dbReference>
<dbReference type="PROSITE" id="PS50026">
    <property type="entry name" value="EGF_3"/>
    <property type="match status" value="1"/>
</dbReference>
<evidence type="ECO:0000256" key="2">
    <source>
        <dbReference type="ARBA" id="ARBA00022536"/>
    </source>
</evidence>
<dbReference type="AlphaFoldDB" id="A0AAQ3U9K1"/>
<keyword evidence="7" id="KW-0812">Transmembrane</keyword>
<dbReference type="InterPro" id="IPR000152">
    <property type="entry name" value="EGF-type_Asp/Asn_hydroxyl_site"/>
</dbReference>
<comment type="subcellular location">
    <subcellularLocation>
        <location evidence="1">Membrane</location>
        <topology evidence="1">Single-pass membrane protein</topology>
    </subcellularLocation>
</comment>
<dbReference type="SMART" id="SM00179">
    <property type="entry name" value="EGF_CA"/>
    <property type="match status" value="1"/>
</dbReference>
<feature type="signal peptide" evidence="8">
    <location>
        <begin position="1"/>
        <end position="31"/>
    </location>
</feature>
<keyword evidence="3 8" id="KW-0732">Signal</keyword>
<gene>
    <name evidence="10" type="ORF">U9M48_034717</name>
</gene>
<evidence type="ECO:0000259" key="9">
    <source>
        <dbReference type="PROSITE" id="PS50026"/>
    </source>
</evidence>
<dbReference type="GO" id="GO:0030247">
    <property type="term" value="F:polysaccharide binding"/>
    <property type="evidence" value="ECO:0007669"/>
    <property type="project" value="InterPro"/>
</dbReference>
<feature type="transmembrane region" description="Helical" evidence="7">
    <location>
        <begin position="248"/>
        <end position="271"/>
    </location>
</feature>
<keyword evidence="11" id="KW-1185">Reference proteome</keyword>